<dbReference type="WBParaSite" id="PSAMB.scaffold4010size18458.g23162.t1">
    <property type="protein sequence ID" value="PSAMB.scaffold4010size18458.g23162.t1"/>
    <property type="gene ID" value="PSAMB.scaffold4010size18458.g23162"/>
</dbReference>
<dbReference type="AlphaFoldDB" id="A0A914WFN9"/>
<feature type="binding site" evidence="7">
    <location>
        <position position="403"/>
    </location>
    <ligand>
        <name>ATP</name>
        <dbReference type="ChEBI" id="CHEBI:30616"/>
    </ligand>
</feature>
<keyword evidence="5" id="KW-0418">Kinase</keyword>
<evidence type="ECO:0000256" key="1">
    <source>
        <dbReference type="ARBA" id="ARBA00006485"/>
    </source>
</evidence>
<evidence type="ECO:0000256" key="4">
    <source>
        <dbReference type="ARBA" id="ARBA00022741"/>
    </source>
</evidence>
<sequence>MQNRSGCCVPQSAPTTGHGRLMDDGGNAPAPSPSGRAVGRRCALADHHNSPVFSLAVGARSVPAVVTDRLIGVISGLWLPYFDGQPSSRRKRTTKGRLRNSTSLGMLNQRQFAVQQPGQNTRHCQSTENIERIAGNRSYLAPPPPPPAPSTRQAAAARQKKRRSIFSFRSTYGKYQLTSPPSNDLQHSDSPNASKLPRSATTTADCRLAQCVDMCHNLALDDVLYADAETIDQDLVNRNVVVNNDMTRSWHAESNAVNRQFLTNSRRSASPVQANEPTNRLFNLNVIKRWSTRSRSSNCTNAVAAPAAAVENGGASRRKSCSSTSSRVNASPAGDNHLRPAVRRTRPRSAHFNPNTIVATPKQDCVPTDVNDFYRRIEKLGEGSYATVYKSESIVDGCLVALKEIKLQAEEGLPFTAIREASLLKGLRHANIVLLHDIIHDQHSFTFVFEYMQSDLSKYLELHPSGLHPHNTKLFLFQLLRGLAFCHEKKILHRDLKPQNLLINESGELKLADFGLARAKSVPSRTYSHEVVTLWYRPPDVLLGSTDYSTSLDMWGVGCIFAEMVTGSALFPGTKDVYDQLDRIFSVLGTPTERTWQGVTMLPNFYTGLFHSYSSLRWNDVHSSLGRLGVGESLLTALLQLNPRRRVSAAAAMLHPYFSDLPPRVHILPHISSIFILPEIKPVTEPPEHLHISARDV</sequence>
<dbReference type="InterPro" id="IPR008271">
    <property type="entry name" value="Ser/Thr_kinase_AS"/>
</dbReference>
<dbReference type="InterPro" id="IPR017441">
    <property type="entry name" value="Protein_kinase_ATP_BS"/>
</dbReference>
<feature type="region of interest" description="Disordered" evidence="8">
    <location>
        <begin position="176"/>
        <end position="198"/>
    </location>
</feature>
<dbReference type="InterPro" id="IPR050108">
    <property type="entry name" value="CDK"/>
</dbReference>
<proteinExistence type="inferred from homology"/>
<dbReference type="SUPFAM" id="SSF56112">
    <property type="entry name" value="Protein kinase-like (PK-like)"/>
    <property type="match status" value="1"/>
</dbReference>
<evidence type="ECO:0000256" key="8">
    <source>
        <dbReference type="SAM" id="MobiDB-lite"/>
    </source>
</evidence>
<dbReference type="PANTHER" id="PTHR24056">
    <property type="entry name" value="CELL DIVISION PROTEIN KINASE"/>
    <property type="match status" value="1"/>
</dbReference>
<feature type="region of interest" description="Disordered" evidence="8">
    <location>
        <begin position="136"/>
        <end position="160"/>
    </location>
</feature>
<evidence type="ECO:0000256" key="6">
    <source>
        <dbReference type="ARBA" id="ARBA00022840"/>
    </source>
</evidence>
<protein>
    <submittedName>
        <fullName evidence="11">Protein kinase domain-containing protein</fullName>
    </submittedName>
</protein>
<accession>A0A914WFN9</accession>
<keyword evidence="6 7" id="KW-0067">ATP-binding</keyword>
<dbReference type="InterPro" id="IPR011009">
    <property type="entry name" value="Kinase-like_dom_sf"/>
</dbReference>
<comment type="similarity">
    <text evidence="1">Belongs to the protein kinase superfamily. CMGC Ser/Thr protein kinase family. CDC2/CDKX subfamily.</text>
</comment>
<keyword evidence="2" id="KW-0723">Serine/threonine-protein kinase</keyword>
<evidence type="ECO:0000259" key="9">
    <source>
        <dbReference type="PROSITE" id="PS50011"/>
    </source>
</evidence>
<evidence type="ECO:0000256" key="2">
    <source>
        <dbReference type="ARBA" id="ARBA00022527"/>
    </source>
</evidence>
<feature type="compositionally biased region" description="Basic residues" evidence="8">
    <location>
        <begin position="340"/>
        <end position="349"/>
    </location>
</feature>
<dbReference type="InterPro" id="IPR000719">
    <property type="entry name" value="Prot_kinase_dom"/>
</dbReference>
<feature type="region of interest" description="Disordered" evidence="8">
    <location>
        <begin position="1"/>
        <end position="38"/>
    </location>
</feature>
<dbReference type="GO" id="GO:0005634">
    <property type="term" value="C:nucleus"/>
    <property type="evidence" value="ECO:0007669"/>
    <property type="project" value="TreeGrafter"/>
</dbReference>
<dbReference type="Gene3D" id="3.30.200.20">
    <property type="entry name" value="Phosphorylase Kinase, domain 1"/>
    <property type="match status" value="1"/>
</dbReference>
<reference evidence="11" key="1">
    <citation type="submission" date="2022-11" db="UniProtKB">
        <authorList>
            <consortium name="WormBaseParasite"/>
        </authorList>
    </citation>
    <scope>IDENTIFICATION</scope>
</reference>
<evidence type="ECO:0000256" key="3">
    <source>
        <dbReference type="ARBA" id="ARBA00022679"/>
    </source>
</evidence>
<dbReference type="GO" id="GO:0005524">
    <property type="term" value="F:ATP binding"/>
    <property type="evidence" value="ECO:0007669"/>
    <property type="project" value="UniProtKB-UniRule"/>
</dbReference>
<dbReference type="SMART" id="SM00220">
    <property type="entry name" value="S_TKc"/>
    <property type="match status" value="1"/>
</dbReference>
<dbReference type="FunFam" id="1.10.510.10:FF:000611">
    <property type="entry name" value="CMGC family protein kinase"/>
    <property type="match status" value="1"/>
</dbReference>
<dbReference type="GO" id="GO:0030332">
    <property type="term" value="F:cyclin binding"/>
    <property type="evidence" value="ECO:0007669"/>
    <property type="project" value="TreeGrafter"/>
</dbReference>
<dbReference type="Gene3D" id="1.10.510.10">
    <property type="entry name" value="Transferase(Phosphotransferase) domain 1"/>
    <property type="match status" value="1"/>
</dbReference>
<name>A0A914WFN9_9BILA</name>
<dbReference type="PROSITE" id="PS00107">
    <property type="entry name" value="PROTEIN_KINASE_ATP"/>
    <property type="match status" value="1"/>
</dbReference>
<feature type="compositionally biased region" description="Low complexity" evidence="8">
    <location>
        <begin position="310"/>
        <end position="327"/>
    </location>
</feature>
<keyword evidence="3" id="KW-0808">Transferase</keyword>
<evidence type="ECO:0000313" key="10">
    <source>
        <dbReference type="Proteomes" id="UP000887566"/>
    </source>
</evidence>
<keyword evidence="4 7" id="KW-0547">Nucleotide-binding</keyword>
<dbReference type="PROSITE" id="PS50011">
    <property type="entry name" value="PROTEIN_KINASE_DOM"/>
    <property type="match status" value="1"/>
</dbReference>
<feature type="region of interest" description="Disordered" evidence="8">
    <location>
        <begin position="310"/>
        <end position="355"/>
    </location>
</feature>
<dbReference type="PROSITE" id="PS00108">
    <property type="entry name" value="PROTEIN_KINASE_ST"/>
    <property type="match status" value="1"/>
</dbReference>
<dbReference type="GO" id="GO:0004693">
    <property type="term" value="F:cyclin-dependent protein serine/threonine kinase activity"/>
    <property type="evidence" value="ECO:0007669"/>
    <property type="project" value="TreeGrafter"/>
</dbReference>
<feature type="domain" description="Protein kinase" evidence="9">
    <location>
        <begin position="374"/>
        <end position="658"/>
    </location>
</feature>
<evidence type="ECO:0000256" key="7">
    <source>
        <dbReference type="PROSITE-ProRule" id="PRU10141"/>
    </source>
</evidence>
<dbReference type="Proteomes" id="UP000887566">
    <property type="component" value="Unplaced"/>
</dbReference>
<dbReference type="PANTHER" id="PTHR24056:SF189">
    <property type="entry name" value="PROTEIN KINASE DOMAIN-CONTAINING PROTEIN"/>
    <property type="match status" value="1"/>
</dbReference>
<keyword evidence="10" id="KW-1185">Reference proteome</keyword>
<evidence type="ECO:0000256" key="5">
    <source>
        <dbReference type="ARBA" id="ARBA00022777"/>
    </source>
</evidence>
<organism evidence="10 11">
    <name type="scientific">Plectus sambesii</name>
    <dbReference type="NCBI Taxonomy" id="2011161"/>
    <lineage>
        <taxon>Eukaryota</taxon>
        <taxon>Metazoa</taxon>
        <taxon>Ecdysozoa</taxon>
        <taxon>Nematoda</taxon>
        <taxon>Chromadorea</taxon>
        <taxon>Plectida</taxon>
        <taxon>Plectina</taxon>
        <taxon>Plectoidea</taxon>
        <taxon>Plectidae</taxon>
        <taxon>Plectus</taxon>
    </lineage>
</organism>
<dbReference type="Pfam" id="PF00069">
    <property type="entry name" value="Pkinase"/>
    <property type="match status" value="1"/>
</dbReference>
<dbReference type="GO" id="GO:0005829">
    <property type="term" value="C:cytosol"/>
    <property type="evidence" value="ECO:0007669"/>
    <property type="project" value="TreeGrafter"/>
</dbReference>
<evidence type="ECO:0000313" key="11">
    <source>
        <dbReference type="WBParaSite" id="PSAMB.scaffold4010size18458.g23162.t1"/>
    </source>
</evidence>